<dbReference type="EnsemblMetazoa" id="XM_014404552.2">
    <property type="protein sequence ID" value="XP_014260038.1"/>
    <property type="gene ID" value="LOC106672820"/>
</dbReference>
<keyword evidence="2" id="KW-0217">Developmental protein</keyword>
<keyword evidence="3" id="KW-0963">Cytoplasm</keyword>
<reference evidence="12" key="1">
    <citation type="submission" date="2022-01" db="UniProtKB">
        <authorList>
            <consortium name="EnsemblMetazoa"/>
        </authorList>
    </citation>
    <scope>IDENTIFICATION</scope>
</reference>
<dbReference type="CDD" id="cd04658">
    <property type="entry name" value="Piwi_piwi-like_Euk"/>
    <property type="match status" value="1"/>
</dbReference>
<dbReference type="PROSITE" id="PS50821">
    <property type="entry name" value="PAZ"/>
    <property type="match status" value="1"/>
</dbReference>
<dbReference type="Proteomes" id="UP000494040">
    <property type="component" value="Unassembled WGS sequence"/>
</dbReference>
<dbReference type="FunFam" id="3.40.50.2300:FF:000404">
    <property type="entry name" value="Argonaut-like protein"/>
    <property type="match status" value="1"/>
</dbReference>
<dbReference type="GO" id="GO:0140965">
    <property type="term" value="P:secondary piRNA processing"/>
    <property type="evidence" value="ECO:0007669"/>
    <property type="project" value="UniProtKB-ARBA"/>
</dbReference>
<evidence type="ECO:0000256" key="9">
    <source>
        <dbReference type="SAM" id="MobiDB-lite"/>
    </source>
</evidence>
<sequence>MSEEGGRGRAQRGRGFGRGKSNPPEKRVRLPGQFPPEHMVYKQPRQPGGPAPVPSSEQHRPMYRGRAVTHTAPTAVGSQGPSSVQQPMSELSLTEARGGGEPSRGTMRQRPFEEFIRTRPQTIVSKLGSAGRRVPLQANFFELQTAPNWSLYQYRVDMKPDEDRTSIRKGLLRAHSELLGAYMFDGTVLYTVKKLNPDPLELFSMKKGKEDKEDTQVQIIIKSTINISAGDPHYIQFFNIVLRKCLASLDLQLVGRDYYDAAAKVSIQEHKFEIWPGILTSIRQHEQSVLLNVDISHKIMRHETAFDLLKECKQKYDRVEENFRQSILGTTVITLYNNKTYRVDDIEWSMTPNSTFKKQNQDVSFVSYYRDRYNLHIQYPDQQPLLVSRPKARDIRGGRTDNILLVPELCNLTGLTDSMRTNFNLMKTLADHTRIRPAQRVDKYQSFLSRLTTSQAARNELETWHLKFSNKMVEFTGRVLENESVVLGNEISVKSDNAADWSRAIRGNGMLQKATFDRWGIIYPRKISRDTQSFIRTLINAANGIRYTIAEPIAYEEIPDDRSQTYVQAIEKIINQSSPSLIMCIVPNNRSDRYSAIKKKCCVDRAMPSQVVLSKNLSSKGVMSIATKIAIQMNCKIGGGPWSIVVPFKIPAMIIGFDVCHDTTIKGRAYGAMVASLNGNYTRYYSAVTPHSTGEELSNDLSIQICKAIVQFRKINNALPSKIILYRDGVGDGNIPYVFTHEVELIKAKVQKLYESTPLPLAVIIISKRVNTKIFFNRDNPPPGTVVDDVVTCPDKYDFYLVSQSVKQGTVAPTSYNVISDTTGLTPDIMQRLAYKMTHLYFNWSGTVRVPAQCQYAHKLAFLIAQHIHKQPNLGLSDLLYFL</sequence>
<dbReference type="InterPro" id="IPR036085">
    <property type="entry name" value="PAZ_dom_sf"/>
</dbReference>
<keyword evidence="4" id="KW-0221">Differentiation</keyword>
<comment type="similarity">
    <text evidence="8">Belongs to the argonaute family. Piwi subfamily.</text>
</comment>
<organism evidence="12 13">
    <name type="scientific">Cimex lectularius</name>
    <name type="common">Bed bug</name>
    <name type="synonym">Acanthia lectularia</name>
    <dbReference type="NCBI Taxonomy" id="79782"/>
    <lineage>
        <taxon>Eukaryota</taxon>
        <taxon>Metazoa</taxon>
        <taxon>Ecdysozoa</taxon>
        <taxon>Arthropoda</taxon>
        <taxon>Hexapoda</taxon>
        <taxon>Insecta</taxon>
        <taxon>Pterygota</taxon>
        <taxon>Neoptera</taxon>
        <taxon>Paraneoptera</taxon>
        <taxon>Hemiptera</taxon>
        <taxon>Heteroptera</taxon>
        <taxon>Panheteroptera</taxon>
        <taxon>Cimicomorpha</taxon>
        <taxon>Cimicidae</taxon>
        <taxon>Cimex</taxon>
    </lineage>
</organism>
<evidence type="ECO:0000256" key="4">
    <source>
        <dbReference type="ARBA" id="ARBA00022782"/>
    </source>
</evidence>
<dbReference type="OrthoDB" id="445936at2759"/>
<dbReference type="GO" id="GO:0007279">
    <property type="term" value="P:pole cell formation"/>
    <property type="evidence" value="ECO:0007669"/>
    <property type="project" value="UniProtKB-ARBA"/>
</dbReference>
<dbReference type="KEGG" id="clec:106672820"/>
<evidence type="ECO:0000256" key="5">
    <source>
        <dbReference type="ARBA" id="ARBA00022801"/>
    </source>
</evidence>
<dbReference type="Pfam" id="PF02170">
    <property type="entry name" value="PAZ"/>
    <property type="match status" value="1"/>
</dbReference>
<evidence type="ECO:0000256" key="7">
    <source>
        <dbReference type="ARBA" id="ARBA00023158"/>
    </source>
</evidence>
<evidence type="ECO:0000256" key="6">
    <source>
        <dbReference type="ARBA" id="ARBA00022884"/>
    </source>
</evidence>
<dbReference type="RefSeq" id="XP_014260031.1">
    <property type="nucleotide sequence ID" value="XM_014404545.2"/>
</dbReference>
<comment type="subcellular location">
    <subcellularLocation>
        <location evidence="1">Cytoplasm</location>
    </subcellularLocation>
</comment>
<dbReference type="FunFam" id="3.30.420.10:FF:000014">
    <property type="entry name" value="Piwi-like RNA-mediated gene silencing 1"/>
    <property type="match status" value="1"/>
</dbReference>
<evidence type="ECO:0000313" key="12">
    <source>
        <dbReference type="EnsemblMetazoa" id="XP_014260037.1"/>
    </source>
</evidence>
<proteinExistence type="inferred from homology"/>
<dbReference type="RefSeq" id="XP_014260037.1">
    <property type="nucleotide sequence ID" value="XM_014404551.2"/>
</dbReference>
<evidence type="ECO:0000256" key="2">
    <source>
        <dbReference type="ARBA" id="ARBA00022473"/>
    </source>
</evidence>
<dbReference type="RefSeq" id="XP_014260034.1">
    <property type="nucleotide sequence ID" value="XM_014404548.2"/>
</dbReference>
<feature type="region of interest" description="Disordered" evidence="9">
    <location>
        <begin position="73"/>
        <end position="107"/>
    </location>
</feature>
<dbReference type="GO" id="GO:0034584">
    <property type="term" value="F:piRNA binding"/>
    <property type="evidence" value="ECO:0007669"/>
    <property type="project" value="UniProtKB-ARBA"/>
</dbReference>
<dbReference type="GO" id="GO:0036464">
    <property type="term" value="C:cytoplasmic ribonucleoprotein granule"/>
    <property type="evidence" value="ECO:0007669"/>
    <property type="project" value="UniProtKB-ARBA"/>
</dbReference>
<feature type="compositionally biased region" description="Polar residues" evidence="9">
    <location>
        <begin position="76"/>
        <end position="92"/>
    </location>
</feature>
<dbReference type="InterPro" id="IPR012337">
    <property type="entry name" value="RNaseH-like_sf"/>
</dbReference>
<dbReference type="AlphaFoldDB" id="A0A8I6S6R7"/>
<dbReference type="CDD" id="cd02845">
    <property type="entry name" value="PAZ_piwi_like"/>
    <property type="match status" value="1"/>
</dbReference>
<dbReference type="EnsemblMetazoa" id="XM_014404551.2">
    <property type="protein sequence ID" value="XP_014260037.1"/>
    <property type="gene ID" value="LOC106672820"/>
</dbReference>
<dbReference type="PROSITE" id="PS50822">
    <property type="entry name" value="PIWI"/>
    <property type="match status" value="1"/>
</dbReference>
<dbReference type="OMA" id="RRDFHDT"/>
<dbReference type="EnsemblMetazoa" id="XM_014404548.2">
    <property type="protein sequence ID" value="XP_014260034.1"/>
    <property type="gene ID" value="LOC106672820"/>
</dbReference>
<accession>A0A8I6S6R7</accession>
<dbReference type="Gene3D" id="3.40.50.2300">
    <property type="match status" value="1"/>
</dbReference>
<dbReference type="RefSeq" id="XP_014260038.1">
    <property type="nucleotide sequence ID" value="XM_014404552.2"/>
</dbReference>
<keyword evidence="7" id="KW-0943">RNA-mediated gene silencing</keyword>
<evidence type="ECO:0000256" key="3">
    <source>
        <dbReference type="ARBA" id="ARBA00022490"/>
    </source>
</evidence>
<dbReference type="InterPro" id="IPR003100">
    <property type="entry name" value="PAZ_dom"/>
</dbReference>
<feature type="domain" description="Piwi" evidence="11">
    <location>
        <begin position="581"/>
        <end position="869"/>
    </location>
</feature>
<feature type="region of interest" description="Disordered" evidence="9">
    <location>
        <begin position="1"/>
        <end position="60"/>
    </location>
</feature>
<dbReference type="EnsemblMetazoa" id="XM_014404546.2">
    <property type="protein sequence ID" value="XP_014260032.1"/>
    <property type="gene ID" value="LOC106672820"/>
</dbReference>
<evidence type="ECO:0000259" key="10">
    <source>
        <dbReference type="PROSITE" id="PS50821"/>
    </source>
</evidence>
<name>A0A8I6S6R7_CIMLE</name>
<dbReference type="FunFam" id="2.170.260.10:FF:000003">
    <property type="entry name" value="Piwi-like RNA-mediated gene silencing 2"/>
    <property type="match status" value="1"/>
</dbReference>
<dbReference type="GO" id="GO:0009994">
    <property type="term" value="P:oocyte differentiation"/>
    <property type="evidence" value="ECO:0007669"/>
    <property type="project" value="UniProtKB-ARBA"/>
</dbReference>
<dbReference type="Gene3D" id="2.170.260.10">
    <property type="entry name" value="paz domain"/>
    <property type="match status" value="1"/>
</dbReference>
<protein>
    <recommendedName>
        <fullName evidence="14">Piwi</fullName>
    </recommendedName>
</protein>
<dbReference type="RefSeq" id="XP_014260032.1">
    <property type="nucleotide sequence ID" value="XM_014404546.2"/>
</dbReference>
<dbReference type="GeneID" id="106672820"/>
<dbReference type="EnsemblMetazoa" id="XM_014404545.2">
    <property type="protein sequence ID" value="XP_014260031.1"/>
    <property type="gene ID" value="LOC106672820"/>
</dbReference>
<dbReference type="Pfam" id="PF23278">
    <property type="entry name" value="Piwi_N"/>
    <property type="match status" value="1"/>
</dbReference>
<evidence type="ECO:0000256" key="1">
    <source>
        <dbReference type="ARBA" id="ARBA00004496"/>
    </source>
</evidence>
<dbReference type="SMART" id="SM00950">
    <property type="entry name" value="Piwi"/>
    <property type="match status" value="1"/>
</dbReference>
<evidence type="ECO:0000313" key="13">
    <source>
        <dbReference type="Proteomes" id="UP000494040"/>
    </source>
</evidence>
<dbReference type="Gene3D" id="3.30.420.10">
    <property type="entry name" value="Ribonuclease H-like superfamily/Ribonuclease H"/>
    <property type="match status" value="1"/>
</dbReference>
<dbReference type="InterPro" id="IPR003165">
    <property type="entry name" value="Piwi"/>
</dbReference>
<dbReference type="EnsemblMetazoa" id="XM_014404549.2">
    <property type="protein sequence ID" value="XP_014260035.1"/>
    <property type="gene ID" value="LOC106672820"/>
</dbReference>
<dbReference type="SMART" id="SM00949">
    <property type="entry name" value="PAZ"/>
    <property type="match status" value="1"/>
</dbReference>
<dbReference type="RefSeq" id="XP_014260035.1">
    <property type="nucleotide sequence ID" value="XM_014404549.2"/>
</dbReference>
<dbReference type="SUPFAM" id="SSF53098">
    <property type="entry name" value="Ribonuclease H-like"/>
    <property type="match status" value="1"/>
</dbReference>
<evidence type="ECO:0000256" key="8">
    <source>
        <dbReference type="ARBA" id="ARBA00038291"/>
    </source>
</evidence>
<dbReference type="GO" id="GO:0140991">
    <property type="term" value="P:piRNA-mediated gene silencing by mRNA destabilization"/>
    <property type="evidence" value="ECO:0007669"/>
    <property type="project" value="UniProtKB-ARBA"/>
</dbReference>
<dbReference type="GO" id="GO:0031507">
    <property type="term" value="P:heterochromatin formation"/>
    <property type="evidence" value="ECO:0007669"/>
    <property type="project" value="UniProtKB-ARBA"/>
</dbReference>
<dbReference type="RefSeq" id="XP_014260036.1">
    <property type="nucleotide sequence ID" value="XM_014404550.2"/>
</dbReference>
<dbReference type="GO" id="GO:0016787">
    <property type="term" value="F:hydrolase activity"/>
    <property type="evidence" value="ECO:0007669"/>
    <property type="project" value="UniProtKB-KW"/>
</dbReference>
<dbReference type="Pfam" id="PF02171">
    <property type="entry name" value="Piwi"/>
    <property type="match status" value="1"/>
</dbReference>
<keyword evidence="13" id="KW-1185">Reference proteome</keyword>
<keyword evidence="5" id="KW-0378">Hydrolase</keyword>
<evidence type="ECO:0000259" key="11">
    <source>
        <dbReference type="PROSITE" id="PS50822"/>
    </source>
</evidence>
<dbReference type="InterPro" id="IPR036397">
    <property type="entry name" value="RNaseH_sf"/>
</dbReference>
<dbReference type="PANTHER" id="PTHR22891">
    <property type="entry name" value="EUKARYOTIC TRANSLATION INITIATION FACTOR 2C"/>
    <property type="match status" value="1"/>
</dbReference>
<dbReference type="EnsemblMetazoa" id="XM_014404550.2">
    <property type="protein sequence ID" value="XP_014260036.1"/>
    <property type="gene ID" value="LOC106672820"/>
</dbReference>
<feature type="domain" description="PAZ" evidence="10">
    <location>
        <begin position="304"/>
        <end position="414"/>
    </location>
</feature>
<evidence type="ECO:0008006" key="14">
    <source>
        <dbReference type="Google" id="ProtNLM"/>
    </source>
</evidence>
<dbReference type="SUPFAM" id="SSF101690">
    <property type="entry name" value="PAZ domain"/>
    <property type="match status" value="1"/>
</dbReference>
<dbReference type="GO" id="GO:0010526">
    <property type="term" value="P:transposable element silencing"/>
    <property type="evidence" value="ECO:0007669"/>
    <property type="project" value="UniProtKB-ARBA"/>
</dbReference>
<keyword evidence="6" id="KW-0694">RNA-binding</keyword>